<comment type="pathway">
    <text evidence="4">Lipid metabolism.</text>
</comment>
<keyword evidence="11 18" id="KW-0812">Transmembrane</keyword>
<evidence type="ECO:0000256" key="11">
    <source>
        <dbReference type="ARBA" id="ARBA00022692"/>
    </source>
</evidence>
<dbReference type="Proteomes" id="UP000824229">
    <property type="component" value="Unassembled WGS sequence"/>
</dbReference>
<feature type="transmembrane region" description="Helical" evidence="19">
    <location>
        <begin position="52"/>
        <end position="70"/>
    </location>
</feature>
<feature type="transmembrane region" description="Helical" evidence="19">
    <location>
        <begin position="200"/>
        <end position="221"/>
    </location>
</feature>
<evidence type="ECO:0000256" key="18">
    <source>
        <dbReference type="RuleBase" id="RU003938"/>
    </source>
</evidence>
<evidence type="ECO:0000256" key="8">
    <source>
        <dbReference type="ARBA" id="ARBA00022475"/>
    </source>
</evidence>
<feature type="transmembrane region" description="Helical" evidence="19">
    <location>
        <begin position="76"/>
        <end position="94"/>
    </location>
</feature>
<evidence type="ECO:0000256" key="1">
    <source>
        <dbReference type="ARBA" id="ARBA00001698"/>
    </source>
</evidence>
<evidence type="ECO:0000256" key="13">
    <source>
        <dbReference type="ARBA" id="ARBA00022989"/>
    </source>
</evidence>
<evidence type="ECO:0000256" key="7">
    <source>
        <dbReference type="ARBA" id="ARBA00019373"/>
    </source>
</evidence>
<comment type="pathway">
    <text evidence="3 18">Phospholipid metabolism; CDP-diacylglycerol biosynthesis; CDP-diacylglycerol from sn-glycerol 3-phosphate: step 3/3.</text>
</comment>
<dbReference type="GO" id="GO:0016024">
    <property type="term" value="P:CDP-diacylglycerol biosynthetic process"/>
    <property type="evidence" value="ECO:0007669"/>
    <property type="project" value="TreeGrafter"/>
</dbReference>
<accession>A0A9E2NK65</accession>
<feature type="transmembrane region" description="Helical" evidence="19">
    <location>
        <begin position="127"/>
        <end position="148"/>
    </location>
</feature>
<feature type="transmembrane region" description="Helical" evidence="19">
    <location>
        <begin position="101"/>
        <end position="121"/>
    </location>
</feature>
<evidence type="ECO:0000256" key="15">
    <source>
        <dbReference type="ARBA" id="ARBA00023136"/>
    </source>
</evidence>
<evidence type="ECO:0000256" key="2">
    <source>
        <dbReference type="ARBA" id="ARBA00004651"/>
    </source>
</evidence>
<dbReference type="AlphaFoldDB" id="A0A9E2NK65"/>
<organism evidence="20 21">
    <name type="scientific">Candidatus Cellulosilyticum pullistercoris</name>
    <dbReference type="NCBI Taxonomy" id="2838521"/>
    <lineage>
        <taxon>Bacteria</taxon>
        <taxon>Bacillati</taxon>
        <taxon>Bacillota</taxon>
        <taxon>Clostridia</taxon>
        <taxon>Lachnospirales</taxon>
        <taxon>Cellulosilyticaceae</taxon>
        <taxon>Cellulosilyticum</taxon>
    </lineage>
</organism>
<gene>
    <name evidence="20" type="ORF">H9872_03255</name>
</gene>
<dbReference type="Pfam" id="PF01148">
    <property type="entry name" value="CTP_transf_1"/>
    <property type="match status" value="1"/>
</dbReference>
<dbReference type="PROSITE" id="PS01315">
    <property type="entry name" value="CDS"/>
    <property type="match status" value="1"/>
</dbReference>
<sequence length="269" mass="30025">MITRIMTSVIGIPLVIAIIIAGNPWLQYVIMAVSLIAMYEIYHVIKTRHKPIVFLGYGAVIVHYLAFDFVMTHYSIYMTMVTMLALTILVIQYPKYSITDVALTLFPIIYVSLLFSFIILLRDVKDGHFWVWLIAISAWGCDTFAYFTGKAIGKHKLAPQLSPKKTVEGSIGGVIGAGVIGYVYTVIFTHYSALIVREQVIWVVTTVMLGALISQVGDLAASAIKRYFNQKDYGYILPGHGGILDRFDSFLFVAPVIYIIVILIQNTIG</sequence>
<keyword evidence="12 18" id="KW-0548">Nucleotidyltransferase</keyword>
<dbReference type="PANTHER" id="PTHR46382">
    <property type="entry name" value="PHOSPHATIDATE CYTIDYLYLTRANSFERASE"/>
    <property type="match status" value="1"/>
</dbReference>
<dbReference type="EMBL" id="JAHLFQ010000062">
    <property type="protein sequence ID" value="MBU3803762.1"/>
    <property type="molecule type" value="Genomic_DNA"/>
</dbReference>
<evidence type="ECO:0000256" key="3">
    <source>
        <dbReference type="ARBA" id="ARBA00005119"/>
    </source>
</evidence>
<dbReference type="EC" id="2.7.7.41" evidence="6 18"/>
<evidence type="ECO:0000256" key="14">
    <source>
        <dbReference type="ARBA" id="ARBA00023098"/>
    </source>
</evidence>
<evidence type="ECO:0000256" key="9">
    <source>
        <dbReference type="ARBA" id="ARBA00022516"/>
    </source>
</evidence>
<comment type="subcellular location">
    <subcellularLocation>
        <location evidence="2">Cell membrane</location>
        <topology evidence="2">Multi-pass membrane protein</topology>
    </subcellularLocation>
</comment>
<keyword evidence="10 18" id="KW-0808">Transferase</keyword>
<dbReference type="PANTHER" id="PTHR46382:SF1">
    <property type="entry name" value="PHOSPHATIDATE CYTIDYLYLTRANSFERASE"/>
    <property type="match status" value="1"/>
</dbReference>
<dbReference type="GO" id="GO:0004605">
    <property type="term" value="F:phosphatidate cytidylyltransferase activity"/>
    <property type="evidence" value="ECO:0007669"/>
    <property type="project" value="UniProtKB-EC"/>
</dbReference>
<keyword evidence="15 19" id="KW-0472">Membrane</keyword>
<feature type="transmembrane region" description="Helical" evidence="19">
    <location>
        <begin position="250"/>
        <end position="268"/>
    </location>
</feature>
<keyword evidence="17" id="KW-1208">Phospholipid metabolism</keyword>
<evidence type="ECO:0000256" key="6">
    <source>
        <dbReference type="ARBA" id="ARBA00012487"/>
    </source>
</evidence>
<keyword evidence="9" id="KW-0444">Lipid biosynthesis</keyword>
<feature type="transmembrane region" description="Helical" evidence="19">
    <location>
        <begin position="5"/>
        <end position="22"/>
    </location>
</feature>
<keyword evidence="13 19" id="KW-1133">Transmembrane helix</keyword>
<keyword evidence="14" id="KW-0443">Lipid metabolism</keyword>
<evidence type="ECO:0000256" key="16">
    <source>
        <dbReference type="ARBA" id="ARBA00023209"/>
    </source>
</evidence>
<reference evidence="20" key="2">
    <citation type="submission" date="2021-04" db="EMBL/GenBank/DDBJ databases">
        <authorList>
            <person name="Gilroy R."/>
        </authorList>
    </citation>
    <scope>NUCLEOTIDE SEQUENCE</scope>
    <source>
        <strain evidence="20">B5-657</strain>
    </source>
</reference>
<dbReference type="GO" id="GO:0005886">
    <property type="term" value="C:plasma membrane"/>
    <property type="evidence" value="ECO:0007669"/>
    <property type="project" value="UniProtKB-SubCell"/>
</dbReference>
<evidence type="ECO:0000256" key="4">
    <source>
        <dbReference type="ARBA" id="ARBA00005189"/>
    </source>
</evidence>
<evidence type="ECO:0000256" key="12">
    <source>
        <dbReference type="ARBA" id="ARBA00022695"/>
    </source>
</evidence>
<keyword evidence="16" id="KW-0594">Phospholipid biosynthesis</keyword>
<feature type="transmembrane region" description="Helical" evidence="19">
    <location>
        <begin position="169"/>
        <end position="188"/>
    </location>
</feature>
<name>A0A9E2NK65_9FIRM</name>
<evidence type="ECO:0000256" key="10">
    <source>
        <dbReference type="ARBA" id="ARBA00022679"/>
    </source>
</evidence>
<evidence type="ECO:0000256" key="19">
    <source>
        <dbReference type="SAM" id="Phobius"/>
    </source>
</evidence>
<dbReference type="InterPro" id="IPR000374">
    <property type="entry name" value="PC_trans"/>
</dbReference>
<protein>
    <recommendedName>
        <fullName evidence="7 18">Phosphatidate cytidylyltransferase</fullName>
        <ecNumber evidence="6 18">2.7.7.41</ecNumber>
    </recommendedName>
</protein>
<reference evidence="20" key="1">
    <citation type="journal article" date="2021" name="PeerJ">
        <title>Extensive microbial diversity within the chicken gut microbiome revealed by metagenomics and culture.</title>
        <authorList>
            <person name="Gilroy R."/>
            <person name="Ravi A."/>
            <person name="Getino M."/>
            <person name="Pursley I."/>
            <person name="Horton D.L."/>
            <person name="Alikhan N.F."/>
            <person name="Baker D."/>
            <person name="Gharbi K."/>
            <person name="Hall N."/>
            <person name="Watson M."/>
            <person name="Adriaenssens E.M."/>
            <person name="Foster-Nyarko E."/>
            <person name="Jarju S."/>
            <person name="Secka A."/>
            <person name="Antonio M."/>
            <person name="Oren A."/>
            <person name="Chaudhuri R.R."/>
            <person name="La Ragione R."/>
            <person name="Hildebrand F."/>
            <person name="Pallen M.J."/>
        </authorList>
    </citation>
    <scope>NUCLEOTIDE SEQUENCE</scope>
    <source>
        <strain evidence="20">B5-657</strain>
    </source>
</reference>
<comment type="catalytic activity">
    <reaction evidence="1 18">
        <text>a 1,2-diacyl-sn-glycero-3-phosphate + CTP + H(+) = a CDP-1,2-diacyl-sn-glycerol + diphosphate</text>
        <dbReference type="Rhea" id="RHEA:16229"/>
        <dbReference type="ChEBI" id="CHEBI:15378"/>
        <dbReference type="ChEBI" id="CHEBI:33019"/>
        <dbReference type="ChEBI" id="CHEBI:37563"/>
        <dbReference type="ChEBI" id="CHEBI:58332"/>
        <dbReference type="ChEBI" id="CHEBI:58608"/>
        <dbReference type="EC" id="2.7.7.41"/>
    </reaction>
</comment>
<keyword evidence="8" id="KW-1003">Cell membrane</keyword>
<evidence type="ECO:0000313" key="20">
    <source>
        <dbReference type="EMBL" id="MBU3803762.1"/>
    </source>
</evidence>
<evidence type="ECO:0000313" key="21">
    <source>
        <dbReference type="Proteomes" id="UP000824229"/>
    </source>
</evidence>
<proteinExistence type="inferred from homology"/>
<comment type="caution">
    <text evidence="20">The sequence shown here is derived from an EMBL/GenBank/DDBJ whole genome shotgun (WGS) entry which is preliminary data.</text>
</comment>
<comment type="similarity">
    <text evidence="5 18">Belongs to the CDS family.</text>
</comment>
<evidence type="ECO:0000256" key="17">
    <source>
        <dbReference type="ARBA" id="ARBA00023264"/>
    </source>
</evidence>
<evidence type="ECO:0000256" key="5">
    <source>
        <dbReference type="ARBA" id="ARBA00010185"/>
    </source>
</evidence>